<dbReference type="PANTHER" id="PTHR23254">
    <property type="entry name" value="EIF4G DOMAIN PROTEIN"/>
    <property type="match status" value="1"/>
</dbReference>
<sequence>MAEREQQETGRDSVEPETSRTPAISESESSVDEEDGALKDLLRVDEQYVPLLTLLEQFSPGEDGIQFNRKLKHFETTVSSVCPDDSRVQQAFATFRAAALLSPETARKLVAVGVSFTRQQRLPLLRGALLNVVMQDTFSKLDLLERSNPLFLINAANLMGDYFADARLTNGDKLHFLAGPLLQYLRALLAAHDVRAHRSLAAQLMQNGRELLSLLPQEMDELSISIRLRLLSPPPVSTTAWLLLSADLCLNKFLALPNTLQQFYAAHLDLTTAGNFSEVGYGTWKKSPEKNKNKPDATKIAEKVSQNISEISLNDEEETKPNLMPIVGAGDGLSGQENPISVSQDTFELWNVKNNLRKRHDLNTWRQVEAMRNHETKYEQTVLPPAQSCPVPDYRPPNINGKLNRRRIGGKEDGTTAKAAPRRNVTEVPRSAKYWDHDDRCDKHYS</sequence>
<evidence type="ECO:0000313" key="2">
    <source>
        <dbReference type="EMBL" id="CAH1643046.1"/>
    </source>
</evidence>
<dbReference type="GO" id="GO:0008494">
    <property type="term" value="F:translation activator activity"/>
    <property type="evidence" value="ECO:0007669"/>
    <property type="project" value="TreeGrafter"/>
</dbReference>
<evidence type="ECO:0000256" key="1">
    <source>
        <dbReference type="SAM" id="MobiDB-lite"/>
    </source>
</evidence>
<protein>
    <submittedName>
        <fullName evidence="2">Uncharacterized protein</fullName>
    </submittedName>
</protein>
<reference evidence="2" key="1">
    <citation type="submission" date="2022-02" db="EMBL/GenBank/DDBJ databases">
        <authorList>
            <person name="King R."/>
        </authorList>
    </citation>
    <scope>NUCLEOTIDE SEQUENCE</scope>
</reference>
<dbReference type="GO" id="GO:0006446">
    <property type="term" value="P:regulation of translational initiation"/>
    <property type="evidence" value="ECO:0007669"/>
    <property type="project" value="TreeGrafter"/>
</dbReference>
<keyword evidence="3" id="KW-1185">Reference proteome</keyword>
<evidence type="ECO:0000313" key="3">
    <source>
        <dbReference type="Proteomes" id="UP001153321"/>
    </source>
</evidence>
<feature type="compositionally biased region" description="Basic and acidic residues" evidence="1">
    <location>
        <begin position="433"/>
        <end position="446"/>
    </location>
</feature>
<proteinExistence type="predicted"/>
<organism evidence="2 3">
    <name type="scientific">Spodoptera littoralis</name>
    <name type="common">Egyptian cotton leafworm</name>
    <dbReference type="NCBI Taxonomy" id="7109"/>
    <lineage>
        <taxon>Eukaryota</taxon>
        <taxon>Metazoa</taxon>
        <taxon>Ecdysozoa</taxon>
        <taxon>Arthropoda</taxon>
        <taxon>Hexapoda</taxon>
        <taxon>Insecta</taxon>
        <taxon>Pterygota</taxon>
        <taxon>Neoptera</taxon>
        <taxon>Endopterygota</taxon>
        <taxon>Lepidoptera</taxon>
        <taxon>Glossata</taxon>
        <taxon>Ditrysia</taxon>
        <taxon>Noctuoidea</taxon>
        <taxon>Noctuidae</taxon>
        <taxon>Amphipyrinae</taxon>
        <taxon>Spodoptera</taxon>
    </lineage>
</organism>
<dbReference type="AlphaFoldDB" id="A0A9P0IBU6"/>
<dbReference type="Gene3D" id="1.25.40.180">
    <property type="match status" value="1"/>
</dbReference>
<feature type="region of interest" description="Disordered" evidence="1">
    <location>
        <begin position="1"/>
        <end position="35"/>
    </location>
</feature>
<gene>
    <name evidence="2" type="ORF">SPLIT_LOCUS8402</name>
</gene>
<dbReference type="GO" id="GO:0005829">
    <property type="term" value="C:cytosol"/>
    <property type="evidence" value="ECO:0007669"/>
    <property type="project" value="TreeGrafter"/>
</dbReference>
<accession>A0A9P0IBU6</accession>
<dbReference type="PANTHER" id="PTHR23254:SF18">
    <property type="entry name" value="RE28271P"/>
    <property type="match status" value="1"/>
</dbReference>
<dbReference type="Proteomes" id="UP001153321">
    <property type="component" value="Chromosome 29"/>
</dbReference>
<dbReference type="EMBL" id="LR824560">
    <property type="protein sequence ID" value="CAH1643046.1"/>
    <property type="molecule type" value="Genomic_DNA"/>
</dbReference>
<dbReference type="InterPro" id="IPR051367">
    <property type="entry name" value="mRNA_TranslReg/HistoneTransl"/>
</dbReference>
<feature type="region of interest" description="Disordered" evidence="1">
    <location>
        <begin position="384"/>
        <end position="446"/>
    </location>
</feature>
<name>A0A9P0IBU6_SPOLI</name>
<feature type="compositionally biased region" description="Basic and acidic residues" evidence="1">
    <location>
        <begin position="1"/>
        <end position="18"/>
    </location>
</feature>